<feature type="domain" description="ABC transporter" evidence="13">
    <location>
        <begin position="5"/>
        <end position="239"/>
    </location>
</feature>
<dbReference type="Pfam" id="PF00005">
    <property type="entry name" value="ABC_tran"/>
    <property type="match status" value="1"/>
</dbReference>
<keyword evidence="7" id="KW-0406">Ion transport</keyword>
<dbReference type="OrthoDB" id="9790614at2"/>
<evidence type="ECO:0000259" key="13">
    <source>
        <dbReference type="PROSITE" id="PS50893"/>
    </source>
</evidence>
<dbReference type="InterPro" id="IPR015853">
    <property type="entry name" value="ABC_transpr_FbpC"/>
</dbReference>
<dbReference type="FunFam" id="3.40.50.300:FF:000425">
    <property type="entry name" value="Probable ABC transporter, ATP-binding subunit"/>
    <property type="match status" value="1"/>
</dbReference>
<dbReference type="EC" id="7.6.2.9" evidence="11"/>
<keyword evidence="3" id="KW-0410">Iron transport</keyword>
<evidence type="ECO:0000256" key="11">
    <source>
        <dbReference type="ARBA" id="ARBA00066388"/>
    </source>
</evidence>
<evidence type="ECO:0000256" key="3">
    <source>
        <dbReference type="ARBA" id="ARBA00022496"/>
    </source>
</evidence>
<dbReference type="SUPFAM" id="SSF50331">
    <property type="entry name" value="MOP-like"/>
    <property type="match status" value="1"/>
</dbReference>
<evidence type="ECO:0000256" key="5">
    <source>
        <dbReference type="ARBA" id="ARBA00022840"/>
    </source>
</evidence>
<evidence type="ECO:0000313" key="15">
    <source>
        <dbReference type="Proteomes" id="UP000018895"/>
    </source>
</evidence>
<dbReference type="InterPro" id="IPR008995">
    <property type="entry name" value="Mo/tungstate-bd_C_term_dom"/>
</dbReference>
<comment type="catalytic activity">
    <reaction evidence="9">
        <text>a quaternary ammonium(out) + ATP + H2O = a quaternary ammonium(in) + ADP + phosphate + H(+)</text>
        <dbReference type="Rhea" id="RHEA:11036"/>
        <dbReference type="ChEBI" id="CHEBI:15377"/>
        <dbReference type="ChEBI" id="CHEBI:15378"/>
        <dbReference type="ChEBI" id="CHEBI:30616"/>
        <dbReference type="ChEBI" id="CHEBI:35267"/>
        <dbReference type="ChEBI" id="CHEBI:43474"/>
        <dbReference type="ChEBI" id="CHEBI:456216"/>
        <dbReference type="EC" id="7.6.2.9"/>
    </reaction>
</comment>
<comment type="caution">
    <text evidence="14">The sequence shown here is derived from an EMBL/GenBank/DDBJ whole genome shotgun (WGS) entry which is preliminary data.</text>
</comment>
<evidence type="ECO:0000256" key="12">
    <source>
        <dbReference type="ARBA" id="ARBA00070305"/>
    </source>
</evidence>
<keyword evidence="2" id="KW-1003">Cell membrane</keyword>
<comment type="subunit">
    <text evidence="10">The complex is composed of two ATP-binding proteins (OpuCA), two transmembrane proteins (OpuCB and OpuCD) and a solute-binding protein (OpuCC).</text>
</comment>
<dbReference type="PANTHER" id="PTHR42781:SF4">
    <property type="entry name" value="SPERMIDINE_PUTRESCINE IMPORT ATP-BINDING PROTEIN POTA"/>
    <property type="match status" value="1"/>
</dbReference>
<dbReference type="PROSITE" id="PS50893">
    <property type="entry name" value="ABC_TRANSPORTER_2"/>
    <property type="match status" value="1"/>
</dbReference>
<dbReference type="SMART" id="SM00382">
    <property type="entry name" value="AAA"/>
    <property type="match status" value="1"/>
</dbReference>
<dbReference type="SUPFAM" id="SSF52540">
    <property type="entry name" value="P-loop containing nucleoside triphosphate hydrolases"/>
    <property type="match status" value="1"/>
</dbReference>
<dbReference type="CDD" id="cd03259">
    <property type="entry name" value="ABC_Carb_Solutes_like"/>
    <property type="match status" value="1"/>
</dbReference>
<name>W4QC90_9BACI</name>
<evidence type="ECO:0000256" key="8">
    <source>
        <dbReference type="ARBA" id="ARBA00023136"/>
    </source>
</evidence>
<keyword evidence="15" id="KW-1185">Reference proteome</keyword>
<dbReference type="GO" id="GO:0016020">
    <property type="term" value="C:membrane"/>
    <property type="evidence" value="ECO:0007669"/>
    <property type="project" value="InterPro"/>
</dbReference>
<keyword evidence="1" id="KW-0813">Transport</keyword>
<dbReference type="InterPro" id="IPR003439">
    <property type="entry name" value="ABC_transporter-like_ATP-bd"/>
</dbReference>
<dbReference type="AlphaFoldDB" id="W4QC90"/>
<dbReference type="InterPro" id="IPR027417">
    <property type="entry name" value="P-loop_NTPase"/>
</dbReference>
<keyword evidence="8" id="KW-0472">Membrane</keyword>
<evidence type="ECO:0000256" key="9">
    <source>
        <dbReference type="ARBA" id="ARBA00052482"/>
    </source>
</evidence>
<dbReference type="Proteomes" id="UP000018895">
    <property type="component" value="Unassembled WGS sequence"/>
</dbReference>
<dbReference type="STRING" id="1236971.JCM9152_931"/>
<evidence type="ECO:0000256" key="7">
    <source>
        <dbReference type="ARBA" id="ARBA00023065"/>
    </source>
</evidence>
<dbReference type="InterPro" id="IPR050093">
    <property type="entry name" value="ABC_SmlMolc_Importer"/>
</dbReference>
<sequence length="365" mass="41433">MTMLLKVSNLKQRYGNVYALNDVNFTISEGEIIAILGPSGCGKSTLLQQIAGMQQPFMGEIKMDEVVVATNQYQLASEKRQVNMVFQDYALWPHMTVFENIAFGLKRKKLSKQEIKDRVEELASLMKLEGLLERLPAHLSGGQQQRVGIARALATKPRLLLMDEPLSNLDVKLRIEMRHELSFLLRKLNISVLYVTHDTDEAFAISDRMMILKDGQVEQFDTPRSVFEAPASPWVAQLLGYINGLQGEVVPTIEGKEKGSVLAKVHTQFVSGNQTGDIEQGDVEIFFHPEEVMIYVEKPNVAPELNLLMGQVHHVVYEGLRWRVFVKITEGPIVTAYYDTPIDPNKDVWMTFPTNRTFLYRSTYI</sequence>
<dbReference type="RefSeq" id="WP_148296430.1">
    <property type="nucleotide sequence ID" value="NZ_BAUU01000005.1"/>
</dbReference>
<keyword evidence="6" id="KW-0408">Iron</keyword>
<evidence type="ECO:0000313" key="14">
    <source>
        <dbReference type="EMBL" id="GAE29567.1"/>
    </source>
</evidence>
<dbReference type="GO" id="GO:0005524">
    <property type="term" value="F:ATP binding"/>
    <property type="evidence" value="ECO:0007669"/>
    <property type="project" value="UniProtKB-KW"/>
</dbReference>
<evidence type="ECO:0000256" key="10">
    <source>
        <dbReference type="ARBA" id="ARBA00063934"/>
    </source>
</evidence>
<proteinExistence type="predicted"/>
<evidence type="ECO:0000256" key="6">
    <source>
        <dbReference type="ARBA" id="ARBA00023004"/>
    </source>
</evidence>
<dbReference type="InterPro" id="IPR017871">
    <property type="entry name" value="ABC_transporter-like_CS"/>
</dbReference>
<reference evidence="14" key="1">
    <citation type="journal article" date="2014" name="Genome Announc.">
        <title>Draft Genome Sequences of Three Alkaliphilic Bacillus Strains, Bacillus wakoensis JCM 9140T, Bacillus akibai JCM 9157T, and Bacillus hemicellulosilyticus JCM 9152T.</title>
        <authorList>
            <person name="Yuki M."/>
            <person name="Oshima K."/>
            <person name="Suda W."/>
            <person name="Oshida Y."/>
            <person name="Kitamura K."/>
            <person name="Iida T."/>
            <person name="Hattori M."/>
            <person name="Ohkuma M."/>
        </authorList>
    </citation>
    <scope>NUCLEOTIDE SEQUENCE [LARGE SCALE GENOMIC DNA]</scope>
    <source>
        <strain evidence="14">JCM 9152</strain>
    </source>
</reference>
<dbReference type="PROSITE" id="PS00211">
    <property type="entry name" value="ABC_TRANSPORTER_1"/>
    <property type="match status" value="1"/>
</dbReference>
<dbReference type="Gene3D" id="3.40.50.300">
    <property type="entry name" value="P-loop containing nucleotide triphosphate hydrolases"/>
    <property type="match status" value="1"/>
</dbReference>
<keyword evidence="4" id="KW-0547">Nucleotide-binding</keyword>
<gene>
    <name evidence="14" type="ORF">JCM9152_931</name>
</gene>
<dbReference type="PANTHER" id="PTHR42781">
    <property type="entry name" value="SPERMIDINE/PUTRESCINE IMPORT ATP-BINDING PROTEIN POTA"/>
    <property type="match status" value="1"/>
</dbReference>
<dbReference type="GO" id="GO:0016887">
    <property type="term" value="F:ATP hydrolysis activity"/>
    <property type="evidence" value="ECO:0007669"/>
    <property type="project" value="InterPro"/>
</dbReference>
<accession>W4QC90</accession>
<dbReference type="InterPro" id="IPR003593">
    <property type="entry name" value="AAA+_ATPase"/>
</dbReference>
<dbReference type="GO" id="GO:0015418">
    <property type="term" value="F:ABC-type quaternary ammonium compound transporting activity"/>
    <property type="evidence" value="ECO:0007669"/>
    <property type="project" value="UniProtKB-EC"/>
</dbReference>
<protein>
    <recommendedName>
        <fullName evidence="12">Carnitine transport ATP-binding protein OpuCA</fullName>
        <ecNumber evidence="11">7.6.2.9</ecNumber>
    </recommendedName>
</protein>
<organism evidence="14 15">
    <name type="scientific">Halalkalibacter hemicellulosilyticusJCM 9152</name>
    <dbReference type="NCBI Taxonomy" id="1236971"/>
    <lineage>
        <taxon>Bacteria</taxon>
        <taxon>Bacillati</taxon>
        <taxon>Bacillota</taxon>
        <taxon>Bacilli</taxon>
        <taxon>Bacillales</taxon>
        <taxon>Bacillaceae</taxon>
        <taxon>Halalkalibacter</taxon>
    </lineage>
</organism>
<evidence type="ECO:0000256" key="4">
    <source>
        <dbReference type="ARBA" id="ARBA00022741"/>
    </source>
</evidence>
<dbReference type="EMBL" id="BAUU01000005">
    <property type="protein sequence ID" value="GAE29567.1"/>
    <property type="molecule type" value="Genomic_DNA"/>
</dbReference>
<evidence type="ECO:0000256" key="2">
    <source>
        <dbReference type="ARBA" id="ARBA00022475"/>
    </source>
</evidence>
<dbReference type="GO" id="GO:0015408">
    <property type="term" value="F:ABC-type ferric iron transporter activity"/>
    <property type="evidence" value="ECO:0007669"/>
    <property type="project" value="InterPro"/>
</dbReference>
<keyword evidence="5 14" id="KW-0067">ATP-binding</keyword>
<evidence type="ECO:0000256" key="1">
    <source>
        <dbReference type="ARBA" id="ARBA00022448"/>
    </source>
</evidence>